<gene>
    <name evidence="2" type="ORF">RRG08_041750</name>
</gene>
<evidence type="ECO:0000313" key="3">
    <source>
        <dbReference type="Proteomes" id="UP001283361"/>
    </source>
</evidence>
<comment type="caution">
    <text evidence="2">The sequence shown here is derived from an EMBL/GenBank/DDBJ whole genome shotgun (WGS) entry which is preliminary data.</text>
</comment>
<keyword evidence="3" id="KW-1185">Reference proteome</keyword>
<name>A0AAE1D747_9GAST</name>
<organism evidence="2 3">
    <name type="scientific">Elysia crispata</name>
    <name type="common">lettuce slug</name>
    <dbReference type="NCBI Taxonomy" id="231223"/>
    <lineage>
        <taxon>Eukaryota</taxon>
        <taxon>Metazoa</taxon>
        <taxon>Spiralia</taxon>
        <taxon>Lophotrochozoa</taxon>
        <taxon>Mollusca</taxon>
        <taxon>Gastropoda</taxon>
        <taxon>Heterobranchia</taxon>
        <taxon>Euthyneura</taxon>
        <taxon>Panpulmonata</taxon>
        <taxon>Sacoglossa</taxon>
        <taxon>Placobranchoidea</taxon>
        <taxon>Plakobranchidae</taxon>
        <taxon>Elysia</taxon>
    </lineage>
</organism>
<dbReference type="Proteomes" id="UP001283361">
    <property type="component" value="Unassembled WGS sequence"/>
</dbReference>
<feature type="compositionally biased region" description="Polar residues" evidence="1">
    <location>
        <begin position="1"/>
        <end position="15"/>
    </location>
</feature>
<dbReference type="EMBL" id="JAWDGP010005075">
    <property type="protein sequence ID" value="KAK3759796.1"/>
    <property type="molecule type" value="Genomic_DNA"/>
</dbReference>
<dbReference type="AlphaFoldDB" id="A0AAE1D747"/>
<reference evidence="2" key="1">
    <citation type="journal article" date="2023" name="G3 (Bethesda)">
        <title>A reference genome for the long-term kleptoplast-retaining sea slug Elysia crispata morphotype clarki.</title>
        <authorList>
            <person name="Eastman K.E."/>
            <person name="Pendleton A.L."/>
            <person name="Shaikh M.A."/>
            <person name="Suttiyut T."/>
            <person name="Ogas R."/>
            <person name="Tomko P."/>
            <person name="Gavelis G."/>
            <person name="Widhalm J.R."/>
            <person name="Wisecaver J.H."/>
        </authorList>
    </citation>
    <scope>NUCLEOTIDE SEQUENCE</scope>
    <source>
        <strain evidence="2">ECLA1</strain>
    </source>
</reference>
<sequence>MTDSPTNTLTNTQKGGVQRRIGKGEHRVIHINLLVNSNGFCISFSSIRRSVWHKARDTFSASGRYKVGLGMGLHTELGDTGMQLDFLHF</sequence>
<protein>
    <submittedName>
        <fullName evidence="2">Uncharacterized protein</fullName>
    </submittedName>
</protein>
<proteinExistence type="predicted"/>
<evidence type="ECO:0000256" key="1">
    <source>
        <dbReference type="SAM" id="MobiDB-lite"/>
    </source>
</evidence>
<accession>A0AAE1D747</accession>
<feature type="region of interest" description="Disordered" evidence="1">
    <location>
        <begin position="1"/>
        <end position="21"/>
    </location>
</feature>
<evidence type="ECO:0000313" key="2">
    <source>
        <dbReference type="EMBL" id="KAK3759796.1"/>
    </source>
</evidence>